<evidence type="ECO:0000313" key="4">
    <source>
        <dbReference type="Proteomes" id="UP000604117"/>
    </source>
</evidence>
<feature type="transmembrane region" description="Helical" evidence="2">
    <location>
        <begin position="37"/>
        <end position="55"/>
    </location>
</feature>
<dbReference type="Proteomes" id="UP000604117">
    <property type="component" value="Unassembled WGS sequence"/>
</dbReference>
<sequence>MRSRRALWLLLSGLVAGLVVAGLLLDWDLRAWNAPWWILLLLGGLFLSANVVFTPSRDSAPSRVRSRRPGRSSLRLRMPPTSRLRRPSNRQSFTAPEAEPAESSLSRFLWSLFWLALGALLSVPIGIFVNSIS</sequence>
<dbReference type="RefSeq" id="WP_203716300.1">
    <property type="nucleotide sequence ID" value="NZ_BONE01000043.1"/>
</dbReference>
<reference evidence="3 4" key="1">
    <citation type="submission" date="2021-01" db="EMBL/GenBank/DDBJ databases">
        <title>Whole genome shotgun sequence of Asanoa siamensis NBRC 107932.</title>
        <authorList>
            <person name="Komaki H."/>
            <person name="Tamura T."/>
        </authorList>
    </citation>
    <scope>NUCLEOTIDE SEQUENCE [LARGE SCALE GENOMIC DNA]</scope>
    <source>
        <strain evidence="3 4">NBRC 107932</strain>
    </source>
</reference>
<protein>
    <recommendedName>
        <fullName evidence="5">DUF4175 domain-containing protein</fullName>
    </recommendedName>
</protein>
<keyword evidence="2" id="KW-1133">Transmembrane helix</keyword>
<feature type="compositionally biased region" description="Low complexity" evidence="1">
    <location>
        <begin position="71"/>
        <end position="80"/>
    </location>
</feature>
<proteinExistence type="predicted"/>
<gene>
    <name evidence="3" type="ORF">Asi02nite_49530</name>
</gene>
<feature type="transmembrane region" description="Helical" evidence="2">
    <location>
        <begin position="108"/>
        <end position="129"/>
    </location>
</feature>
<feature type="region of interest" description="Disordered" evidence="1">
    <location>
        <begin position="57"/>
        <end position="101"/>
    </location>
</feature>
<dbReference type="EMBL" id="BONE01000043">
    <property type="protein sequence ID" value="GIF75435.1"/>
    <property type="molecule type" value="Genomic_DNA"/>
</dbReference>
<evidence type="ECO:0000256" key="1">
    <source>
        <dbReference type="SAM" id="MobiDB-lite"/>
    </source>
</evidence>
<name>A0ABQ4CVY0_9ACTN</name>
<evidence type="ECO:0008006" key="5">
    <source>
        <dbReference type="Google" id="ProtNLM"/>
    </source>
</evidence>
<evidence type="ECO:0000256" key="2">
    <source>
        <dbReference type="SAM" id="Phobius"/>
    </source>
</evidence>
<evidence type="ECO:0000313" key="3">
    <source>
        <dbReference type="EMBL" id="GIF75435.1"/>
    </source>
</evidence>
<keyword evidence="2" id="KW-0472">Membrane</keyword>
<comment type="caution">
    <text evidence="3">The sequence shown here is derived from an EMBL/GenBank/DDBJ whole genome shotgun (WGS) entry which is preliminary data.</text>
</comment>
<accession>A0ABQ4CVY0</accession>
<organism evidence="3 4">
    <name type="scientific">Asanoa siamensis</name>
    <dbReference type="NCBI Taxonomy" id="926357"/>
    <lineage>
        <taxon>Bacteria</taxon>
        <taxon>Bacillati</taxon>
        <taxon>Actinomycetota</taxon>
        <taxon>Actinomycetes</taxon>
        <taxon>Micromonosporales</taxon>
        <taxon>Micromonosporaceae</taxon>
        <taxon>Asanoa</taxon>
    </lineage>
</organism>
<keyword evidence="4" id="KW-1185">Reference proteome</keyword>
<keyword evidence="2" id="KW-0812">Transmembrane</keyword>